<protein>
    <recommendedName>
        <fullName evidence="4">MT0933-like antitoxin protein</fullName>
    </recommendedName>
</protein>
<dbReference type="STRING" id="1960309.SAMN03159343_2728"/>
<feature type="region of interest" description="Disordered" evidence="1">
    <location>
        <begin position="1"/>
        <end position="60"/>
    </location>
</feature>
<evidence type="ECO:0008006" key="4">
    <source>
        <dbReference type="Google" id="ProtNLM"/>
    </source>
</evidence>
<feature type="compositionally biased region" description="Basic and acidic residues" evidence="1">
    <location>
        <begin position="33"/>
        <end position="45"/>
    </location>
</feature>
<reference evidence="3" key="1">
    <citation type="submission" date="2016-10" db="EMBL/GenBank/DDBJ databases">
        <authorList>
            <person name="Varghese N."/>
            <person name="Submissions S."/>
        </authorList>
    </citation>
    <scope>NUCLEOTIDE SEQUENCE [LARGE SCALE GENOMIC DNA]</scope>
    <source>
        <strain evidence="3">DSM 45722</strain>
    </source>
</reference>
<feature type="compositionally biased region" description="Gly residues" evidence="1">
    <location>
        <begin position="50"/>
        <end position="60"/>
    </location>
</feature>
<evidence type="ECO:0000313" key="3">
    <source>
        <dbReference type="Proteomes" id="UP000198981"/>
    </source>
</evidence>
<evidence type="ECO:0000313" key="2">
    <source>
        <dbReference type="EMBL" id="SCX52237.1"/>
    </source>
</evidence>
<evidence type="ECO:0000256" key="1">
    <source>
        <dbReference type="SAM" id="MobiDB-lite"/>
    </source>
</evidence>
<dbReference type="Proteomes" id="UP000198981">
    <property type="component" value="Unassembled WGS sequence"/>
</dbReference>
<dbReference type="EMBL" id="FMUH01000004">
    <property type="protein sequence ID" value="SCX52237.1"/>
    <property type="molecule type" value="Genomic_DNA"/>
</dbReference>
<name>A0A1G4YFF2_9ACTN</name>
<dbReference type="AlphaFoldDB" id="A0A1G4YFF2"/>
<proteinExistence type="predicted"/>
<feature type="compositionally biased region" description="Polar residues" evidence="1">
    <location>
        <begin position="1"/>
        <end position="17"/>
    </location>
</feature>
<dbReference type="RefSeq" id="WP_092805166.1">
    <property type="nucleotide sequence ID" value="NZ_FMUH01000004.1"/>
</dbReference>
<keyword evidence="3" id="KW-1185">Reference proteome</keyword>
<gene>
    <name evidence="2" type="ORF">SAMN03159343_2728</name>
</gene>
<dbReference type="OrthoDB" id="4287546at2"/>
<sequence>MASLINKITQFAKSPQGQRAIRQATDKAQQFAKDPKNRAKIDQLRAKLQGGRGGSGGRSL</sequence>
<accession>A0A1G4YFF2</accession>
<organism evidence="2 3">
    <name type="scientific">Klenkia marina</name>
    <dbReference type="NCBI Taxonomy" id="1960309"/>
    <lineage>
        <taxon>Bacteria</taxon>
        <taxon>Bacillati</taxon>
        <taxon>Actinomycetota</taxon>
        <taxon>Actinomycetes</taxon>
        <taxon>Geodermatophilales</taxon>
        <taxon>Geodermatophilaceae</taxon>
        <taxon>Klenkia</taxon>
    </lineage>
</organism>